<dbReference type="EMBL" id="JADINF010000133">
    <property type="protein sequence ID" value="MBO8424407.1"/>
    <property type="molecule type" value="Genomic_DNA"/>
</dbReference>
<reference evidence="2" key="1">
    <citation type="submission" date="2020-10" db="EMBL/GenBank/DDBJ databases">
        <authorList>
            <person name="Gilroy R."/>
        </authorList>
    </citation>
    <scope>NUCLEOTIDE SEQUENCE</scope>
    <source>
        <strain evidence="2">517</strain>
    </source>
</reference>
<protein>
    <recommendedName>
        <fullName evidence="4">C4-type zinc ribbon domain-containing protein</fullName>
    </recommendedName>
</protein>
<feature type="coiled-coil region" evidence="1">
    <location>
        <begin position="87"/>
        <end position="121"/>
    </location>
</feature>
<proteinExistence type="predicted"/>
<evidence type="ECO:0000313" key="3">
    <source>
        <dbReference type="Proteomes" id="UP000727857"/>
    </source>
</evidence>
<dbReference type="Proteomes" id="UP000727857">
    <property type="component" value="Unassembled WGS sequence"/>
</dbReference>
<keyword evidence="1" id="KW-0175">Coiled coil</keyword>
<reference evidence="2" key="2">
    <citation type="journal article" date="2021" name="PeerJ">
        <title>Extensive microbial diversity within the chicken gut microbiome revealed by metagenomics and culture.</title>
        <authorList>
            <person name="Gilroy R."/>
            <person name="Ravi A."/>
            <person name="Getino M."/>
            <person name="Pursley I."/>
            <person name="Horton D.L."/>
            <person name="Alikhan N.F."/>
            <person name="Baker D."/>
            <person name="Gharbi K."/>
            <person name="Hall N."/>
            <person name="Watson M."/>
            <person name="Adriaenssens E.M."/>
            <person name="Foster-Nyarko E."/>
            <person name="Jarju S."/>
            <person name="Secka A."/>
            <person name="Antonio M."/>
            <person name="Oren A."/>
            <person name="Chaudhuri R.R."/>
            <person name="La Ragione R."/>
            <person name="Hildebrand F."/>
            <person name="Pallen M.J."/>
        </authorList>
    </citation>
    <scope>NUCLEOTIDE SEQUENCE</scope>
    <source>
        <strain evidence="2">517</strain>
    </source>
</reference>
<name>A0A940IDQ3_9FIRM</name>
<evidence type="ECO:0000313" key="2">
    <source>
        <dbReference type="EMBL" id="MBO8424407.1"/>
    </source>
</evidence>
<sequence length="231" mass="26586">MNIEKILEYQALDQVIYKAEVEYANSDENKKYNVLRNRARACSEQLIKLDHETADIFKELDRKEAALADFNSEIKARPAAPKNLEQAGKSDDALKKLEEGLASLEKECNRLFKRLEEIARESQQYYSQFVKLRGEIDAANKARNEKRKQILSGIAEYGYKLNELKNTLDPADLEIYQKVRMSKVKLPIVVELKDGNCRGCGMHIETELHGKLVNPGDIAECPHCRRILYRK</sequence>
<dbReference type="AlphaFoldDB" id="A0A940IDQ3"/>
<dbReference type="Gene3D" id="1.10.287.1490">
    <property type="match status" value="1"/>
</dbReference>
<evidence type="ECO:0008006" key="4">
    <source>
        <dbReference type="Google" id="ProtNLM"/>
    </source>
</evidence>
<organism evidence="2 3">
    <name type="scientific">Candidatus Stercoripulliclostridium pullicola</name>
    <dbReference type="NCBI Taxonomy" id="2840953"/>
    <lineage>
        <taxon>Bacteria</taxon>
        <taxon>Bacillati</taxon>
        <taxon>Bacillota</taxon>
        <taxon>Clostridia</taxon>
        <taxon>Eubacteriales</taxon>
        <taxon>Candidatus Stercoripulliclostridium</taxon>
    </lineage>
</organism>
<gene>
    <name evidence="2" type="ORF">IAB16_05265</name>
</gene>
<accession>A0A940IDQ3</accession>
<comment type="caution">
    <text evidence="2">The sequence shown here is derived from an EMBL/GenBank/DDBJ whole genome shotgun (WGS) entry which is preliminary data.</text>
</comment>
<evidence type="ECO:0000256" key="1">
    <source>
        <dbReference type="SAM" id="Coils"/>
    </source>
</evidence>